<sequence>MQSEENKISRDDNVQVNSYSELMSNYFPESSIKGSKEIRTLMIGPDQPLVFYQDKEDKLHALLRKEGSESGWVNISLSKGAVKSYEFEYNRTEESFQIAKVEDNQVWVSQSLPIGSTDFDKLSELLSWTGVTPGSYKEQVDKVSIGTKHLLFATSEAGKDALYYLADLEELNPKAYTLPEHAKVIYHFELGNFLYSNGVFFLYQIGKEKGMLYQSFPDPKYNKVDQYRFEPGESINSFALLESEDGNDIVYAAGNQVHEIKAAEDGSTFAIQTLPGTLDKITKIRAASYQNEHSVWALDSRGLHYQTNRFFDQNSQSFEVGKWTAPLLMVDGAEQFSCAKGKGARNQLFAVNTSHGSELTRLWQDEVTTMWNSHQVTLSDMDSLKEVESYSAQIRFNADTSLKSFAGQKVMLSADSNLFVYINSQSYHLGPDHQVAIPLGLVPEFTIICPVKGLGSSVVRINADFLQEEKLVSLSGKVLERMNERVNASKGLDKVKKANGQSLVPAGVDPSAVKGAQEGISQMLSVAKDMGAKKPVSLANTAFTVGATASATTLTSGVSLHSLADAGHTLGDFLHSIWDKAKEAFEFVMEKVANGVKFIIKIGEQVFNWIVKTIHEIGSFIEKVFEAIKVFFKDLFEFLAFLFDWDSILATKKAYKGFVNNSLEGLKSEIGTIRKFIDETLEREIEKFSPELVNIPDQMNKVDVTDSPKESQADPRANWLNSKKDYLDKGKEGEVKKKMPTEFSNVFESLINDLKPILEKTGVGLLSQIELVGKEFTKVIHGKTTFGDFLKFALQKLAGTGLFLLKQLIDVIMRALEALVEVAYVGLNKEWQIPILSQLYKQISGGDALTFLDVMCLFVAIPSTILYKIAEGKAPFESSETRDAFVKSGERVFQLNLN</sequence>
<keyword evidence="2" id="KW-1185">Reference proteome</keyword>
<evidence type="ECO:0000313" key="2">
    <source>
        <dbReference type="Proteomes" id="UP001163156"/>
    </source>
</evidence>
<dbReference type="RefSeq" id="WP_264810002.1">
    <property type="nucleotide sequence ID" value="NZ_CP110226.1"/>
</dbReference>
<protein>
    <submittedName>
        <fullName evidence="1">Uncharacterized protein</fullName>
    </submittedName>
</protein>
<proteinExistence type="predicted"/>
<organism evidence="1 2">
    <name type="scientific">Algoriphagus halophytocola</name>
    <dbReference type="NCBI Taxonomy" id="2991499"/>
    <lineage>
        <taxon>Bacteria</taxon>
        <taxon>Pseudomonadati</taxon>
        <taxon>Bacteroidota</taxon>
        <taxon>Cytophagia</taxon>
        <taxon>Cytophagales</taxon>
        <taxon>Cyclobacteriaceae</taxon>
        <taxon>Algoriphagus</taxon>
    </lineage>
</organism>
<reference evidence="1" key="1">
    <citation type="submission" date="2022-10" db="EMBL/GenBank/DDBJ databases">
        <title>Algoriphagus sp. a novel bacteria isolate from halophytes salicornia europaea.</title>
        <authorList>
            <person name="Peng Y."/>
            <person name="Jiang L."/>
            <person name="Lee J."/>
        </authorList>
    </citation>
    <scope>NUCLEOTIDE SEQUENCE</scope>
    <source>
        <strain evidence="1">TR-M5</strain>
    </source>
</reference>
<dbReference type="EMBL" id="CP110226">
    <property type="protein sequence ID" value="UZD23460.1"/>
    <property type="molecule type" value="Genomic_DNA"/>
</dbReference>
<accession>A0ABY6MI59</accession>
<name>A0ABY6MI59_9BACT</name>
<dbReference type="Proteomes" id="UP001163156">
    <property type="component" value="Chromosome"/>
</dbReference>
<gene>
    <name evidence="1" type="ORF">OM944_02995</name>
</gene>
<evidence type="ECO:0000313" key="1">
    <source>
        <dbReference type="EMBL" id="UZD23460.1"/>
    </source>
</evidence>